<evidence type="ECO:0000313" key="3">
    <source>
        <dbReference type="EMBL" id="CAK4032700.1"/>
    </source>
</evidence>
<protein>
    <submittedName>
        <fullName evidence="3">Uncharacterized protein</fullName>
    </submittedName>
</protein>
<keyword evidence="4" id="KW-1185">Reference proteome</keyword>
<organism evidence="3 4">
    <name type="scientific">Lecanosticta acicola</name>
    <dbReference type="NCBI Taxonomy" id="111012"/>
    <lineage>
        <taxon>Eukaryota</taxon>
        <taxon>Fungi</taxon>
        <taxon>Dikarya</taxon>
        <taxon>Ascomycota</taxon>
        <taxon>Pezizomycotina</taxon>
        <taxon>Dothideomycetes</taxon>
        <taxon>Dothideomycetidae</taxon>
        <taxon>Mycosphaerellales</taxon>
        <taxon>Mycosphaerellaceae</taxon>
        <taxon>Lecanosticta</taxon>
    </lineage>
</organism>
<accession>A0AAI8Z4U0</accession>
<name>A0AAI8Z4U0_9PEZI</name>
<keyword evidence="2" id="KW-0472">Membrane</keyword>
<gene>
    <name evidence="3" type="ORF">LECACI_7A007858</name>
</gene>
<dbReference type="EMBL" id="CAVMBE010000068">
    <property type="protein sequence ID" value="CAK4032700.1"/>
    <property type="molecule type" value="Genomic_DNA"/>
</dbReference>
<feature type="compositionally biased region" description="Basic residues" evidence="1">
    <location>
        <begin position="28"/>
        <end position="37"/>
    </location>
</feature>
<evidence type="ECO:0000256" key="1">
    <source>
        <dbReference type="SAM" id="MobiDB-lite"/>
    </source>
</evidence>
<dbReference type="Proteomes" id="UP001296104">
    <property type="component" value="Unassembled WGS sequence"/>
</dbReference>
<evidence type="ECO:0000256" key="2">
    <source>
        <dbReference type="SAM" id="Phobius"/>
    </source>
</evidence>
<keyword evidence="2" id="KW-0812">Transmembrane</keyword>
<evidence type="ECO:0000313" key="4">
    <source>
        <dbReference type="Proteomes" id="UP001296104"/>
    </source>
</evidence>
<reference evidence="3" key="1">
    <citation type="submission" date="2023-11" db="EMBL/GenBank/DDBJ databases">
        <authorList>
            <person name="Alioto T."/>
            <person name="Alioto T."/>
            <person name="Gomez Garrido J."/>
        </authorList>
    </citation>
    <scope>NUCLEOTIDE SEQUENCE</scope>
</reference>
<proteinExistence type="predicted"/>
<comment type="caution">
    <text evidence="3">The sequence shown here is derived from an EMBL/GenBank/DDBJ whole genome shotgun (WGS) entry which is preliminary data.</text>
</comment>
<feature type="transmembrane region" description="Helical" evidence="2">
    <location>
        <begin position="85"/>
        <end position="103"/>
    </location>
</feature>
<feature type="compositionally biased region" description="Basic residues" evidence="1">
    <location>
        <begin position="1"/>
        <end position="12"/>
    </location>
</feature>
<keyword evidence="2" id="KW-1133">Transmembrane helix</keyword>
<dbReference type="AlphaFoldDB" id="A0AAI8Z4U0"/>
<feature type="region of interest" description="Disordered" evidence="1">
    <location>
        <begin position="1"/>
        <end position="45"/>
    </location>
</feature>
<sequence>MAPKLRSHRKASSAHGPEADYVDNKSAGHPKFKKGRSGRACTRSGEAIAGTDSEDCGVGNAEVGEAAGQKHLDPRHQQGPTTSTYFYVAIGVALLLLVLWLAYRLGCDVGYAEATSYRYGQRYPNEPLFRPPA</sequence>